<evidence type="ECO:0000256" key="1">
    <source>
        <dbReference type="ARBA" id="ARBA00023125"/>
    </source>
</evidence>
<feature type="DNA-binding region" description="H-T-H motif" evidence="2">
    <location>
        <begin position="29"/>
        <end position="48"/>
    </location>
</feature>
<dbReference type="InterPro" id="IPR050624">
    <property type="entry name" value="HTH-type_Tx_Regulator"/>
</dbReference>
<keyword evidence="1 2" id="KW-0238">DNA-binding</keyword>
<organism evidence="4">
    <name type="scientific">Candidatus Enterococcus clewellii</name>
    <dbReference type="NCBI Taxonomy" id="1834193"/>
    <lineage>
        <taxon>Bacteria</taxon>
        <taxon>Bacillati</taxon>
        <taxon>Bacillota</taxon>
        <taxon>Bacilli</taxon>
        <taxon>Lactobacillales</taxon>
        <taxon>Enterococcaceae</taxon>
        <taxon>Enterococcus</taxon>
    </lineage>
</organism>
<evidence type="ECO:0000313" key="5">
    <source>
        <dbReference type="EMBL" id="WYJ91426.1"/>
    </source>
</evidence>
<dbReference type="SUPFAM" id="SSF46689">
    <property type="entry name" value="Homeodomain-like"/>
    <property type="match status" value="1"/>
</dbReference>
<protein>
    <recommendedName>
        <fullName evidence="3">HTH tetR-type domain-containing protein</fullName>
    </recommendedName>
</protein>
<evidence type="ECO:0000259" key="3">
    <source>
        <dbReference type="PROSITE" id="PS50977"/>
    </source>
</evidence>
<dbReference type="Gene3D" id="1.10.357.10">
    <property type="entry name" value="Tetracycline Repressor, domain 2"/>
    <property type="match status" value="1"/>
</dbReference>
<dbReference type="PROSITE" id="PS50977">
    <property type="entry name" value="HTH_TETR_2"/>
    <property type="match status" value="1"/>
</dbReference>
<dbReference type="AlphaFoldDB" id="A0A242JZ17"/>
<proteinExistence type="predicted"/>
<dbReference type="RefSeq" id="WP_086350836.1">
    <property type="nucleotide sequence ID" value="NZ_CP147247.1"/>
</dbReference>
<dbReference type="InterPro" id="IPR001647">
    <property type="entry name" value="HTH_TetR"/>
</dbReference>
<dbReference type="PANTHER" id="PTHR43479:SF7">
    <property type="entry name" value="TETR-FAMILY TRANSCRIPTIONAL REGULATOR"/>
    <property type="match status" value="1"/>
</dbReference>
<reference evidence="5" key="2">
    <citation type="submission" date="2017-05" db="EMBL/GenBank/DDBJ databases">
        <authorList>
            <consortium name="The Broad Institute Genomics Platform"/>
            <consortium name="The Broad Institute Genomic Center for Infectious Diseases"/>
            <person name="Earl A."/>
            <person name="Manson A."/>
            <person name="Schwartman J."/>
            <person name="Gilmore M."/>
            <person name="Abouelleil A."/>
            <person name="Cao P."/>
            <person name="Chapman S."/>
            <person name="Cusick C."/>
            <person name="Shea T."/>
            <person name="Young S."/>
            <person name="Neafsey D."/>
            <person name="Nusbaum C."/>
            <person name="Birren B."/>
        </authorList>
    </citation>
    <scope>NUCLEOTIDE SEQUENCE</scope>
    <source>
        <strain evidence="5">9E7_DIV0242</strain>
    </source>
</reference>
<accession>A0A242JZ17</accession>
<gene>
    <name evidence="5" type="ORF">A5888_003194</name>
    <name evidence="4" type="ORF">A5888_003855</name>
</gene>
<dbReference type="InterPro" id="IPR009057">
    <property type="entry name" value="Homeodomain-like_sf"/>
</dbReference>
<feature type="domain" description="HTH tetR-type" evidence="3">
    <location>
        <begin position="6"/>
        <end position="66"/>
    </location>
</feature>
<dbReference type="OrthoDB" id="9810250at2"/>
<keyword evidence="6" id="KW-1185">Reference proteome</keyword>
<dbReference type="GO" id="GO:0003677">
    <property type="term" value="F:DNA binding"/>
    <property type="evidence" value="ECO:0007669"/>
    <property type="project" value="UniProtKB-UniRule"/>
</dbReference>
<reference evidence="4" key="1">
    <citation type="submission" date="2017-05" db="EMBL/GenBank/DDBJ databases">
        <title>The Genome Sequence of Enterococcus sp. 9E7_DIV0242.</title>
        <authorList>
            <consortium name="The Broad Institute Genomics Platform"/>
            <consortium name="The Broad Institute Genomic Center for Infectious Diseases"/>
            <person name="Earl A."/>
            <person name="Manson A."/>
            <person name="Schwartman J."/>
            <person name="Gilmore M."/>
            <person name="Abouelleil A."/>
            <person name="Cao P."/>
            <person name="Chapman S."/>
            <person name="Cusick C."/>
            <person name="Shea T."/>
            <person name="Young S."/>
            <person name="Neafsey D."/>
            <person name="Nusbaum C."/>
            <person name="Birren B."/>
        </authorList>
    </citation>
    <scope>NUCLEOTIDE SEQUENCE [LARGE SCALE GENOMIC DNA]</scope>
    <source>
        <strain evidence="4">9E7_DIV0242</strain>
    </source>
</reference>
<evidence type="ECO:0000256" key="2">
    <source>
        <dbReference type="PROSITE-ProRule" id="PRU00335"/>
    </source>
</evidence>
<reference evidence="5" key="3">
    <citation type="submission" date="2024-03" db="EMBL/GenBank/DDBJ databases">
        <title>The Genome Sequence of Enterococcus sp. DIV0242b.</title>
        <authorList>
            <consortium name="The Broad Institute Genomics Platform"/>
            <consortium name="The Broad Institute Microbial Omics Core"/>
            <consortium name="The Broad Institute Genomic Center for Infectious Diseases"/>
            <person name="Earl A."/>
            <person name="Manson A."/>
            <person name="Gilmore M."/>
            <person name="Schwartman J."/>
            <person name="Shea T."/>
            <person name="Abouelleil A."/>
            <person name="Cao P."/>
            <person name="Chapman S."/>
            <person name="Cusick C."/>
            <person name="Young S."/>
            <person name="Neafsey D."/>
            <person name="Nusbaum C."/>
            <person name="Birren B."/>
        </authorList>
    </citation>
    <scope>NUCLEOTIDE SEQUENCE</scope>
    <source>
        <strain evidence="5">9E7_DIV0242</strain>
    </source>
</reference>
<sequence>MDRRKRKSRLAIKEALFHLLEKQEFSAIKVSEICEVADINRGTFYLNYLDKYDLLEKIIHEQIDLLVDYCKKHPHDGSSSLKRTFQYIAENKGLFQQLFTADSQGVFNQYLTHHVMTELSEESTNTIQAIFAASGVTGILGWYLTNETVEVEQLYEIEAVIAKLQ</sequence>
<dbReference type="EMBL" id="CP147247">
    <property type="protein sequence ID" value="WYJ91426.1"/>
    <property type="molecule type" value="Genomic_DNA"/>
</dbReference>
<dbReference type="EMBL" id="NGMM01000008">
    <property type="protein sequence ID" value="OTP10557.1"/>
    <property type="molecule type" value="Genomic_DNA"/>
</dbReference>
<evidence type="ECO:0000313" key="6">
    <source>
        <dbReference type="Proteomes" id="UP000195141"/>
    </source>
</evidence>
<dbReference type="Proteomes" id="UP000195141">
    <property type="component" value="Chromosome"/>
</dbReference>
<dbReference type="PANTHER" id="PTHR43479">
    <property type="entry name" value="ACREF/ENVCD OPERON REPRESSOR-RELATED"/>
    <property type="match status" value="1"/>
</dbReference>
<evidence type="ECO:0000313" key="4">
    <source>
        <dbReference type="EMBL" id="OTP10557.1"/>
    </source>
</evidence>
<name>A0A242JZ17_9ENTE</name>